<keyword evidence="1" id="KW-0805">Transcription regulation</keyword>
<evidence type="ECO:0000256" key="1">
    <source>
        <dbReference type="ARBA" id="ARBA00023015"/>
    </source>
</evidence>
<dbReference type="PANTHER" id="PTHR43280:SF32">
    <property type="entry name" value="TRANSCRIPTIONAL REGULATORY PROTEIN"/>
    <property type="match status" value="1"/>
</dbReference>
<organism evidence="5 6">
    <name type="scientific">Paenibacillus gallinarum</name>
    <dbReference type="NCBI Taxonomy" id="2762232"/>
    <lineage>
        <taxon>Bacteria</taxon>
        <taxon>Bacillati</taxon>
        <taxon>Bacillota</taxon>
        <taxon>Bacilli</taxon>
        <taxon>Bacillales</taxon>
        <taxon>Paenibacillaceae</taxon>
        <taxon>Paenibacillus</taxon>
    </lineage>
</organism>
<protein>
    <submittedName>
        <fullName evidence="5">AraC family transcriptional regulator</fullName>
    </submittedName>
</protein>
<evidence type="ECO:0000259" key="4">
    <source>
        <dbReference type="PROSITE" id="PS01124"/>
    </source>
</evidence>
<dbReference type="SUPFAM" id="SSF46689">
    <property type="entry name" value="Homeodomain-like"/>
    <property type="match status" value="1"/>
</dbReference>
<keyword evidence="2" id="KW-0238">DNA-binding</keyword>
<dbReference type="InterPro" id="IPR037923">
    <property type="entry name" value="HTH-like"/>
</dbReference>
<feature type="domain" description="HTH araC/xylS-type" evidence="4">
    <location>
        <begin position="196"/>
        <end position="294"/>
    </location>
</feature>
<reference evidence="5 6" key="1">
    <citation type="submission" date="2020-08" db="EMBL/GenBank/DDBJ databases">
        <title>A Genomic Blueprint of the Chicken Gut Microbiome.</title>
        <authorList>
            <person name="Gilroy R."/>
            <person name="Ravi A."/>
            <person name="Getino M."/>
            <person name="Pursley I."/>
            <person name="Horton D.L."/>
            <person name="Alikhan N.-F."/>
            <person name="Baker D."/>
            <person name="Gharbi K."/>
            <person name="Hall N."/>
            <person name="Watson M."/>
            <person name="Adriaenssens E.M."/>
            <person name="Foster-Nyarko E."/>
            <person name="Jarju S."/>
            <person name="Secka A."/>
            <person name="Antonio M."/>
            <person name="Oren A."/>
            <person name="Chaudhuri R."/>
            <person name="La Ragione R.M."/>
            <person name="Hildebrand F."/>
            <person name="Pallen M.J."/>
        </authorList>
    </citation>
    <scope>NUCLEOTIDE SEQUENCE [LARGE SCALE GENOMIC DNA]</scope>
    <source>
        <strain evidence="5 6">Sa2BVA9</strain>
    </source>
</reference>
<dbReference type="SMART" id="SM00342">
    <property type="entry name" value="HTH_ARAC"/>
    <property type="match status" value="1"/>
</dbReference>
<dbReference type="PRINTS" id="PR00032">
    <property type="entry name" value="HTHARAC"/>
</dbReference>
<keyword evidence="3" id="KW-0804">Transcription</keyword>
<name>A0ABR8T5J4_9BACL</name>
<dbReference type="SUPFAM" id="SSF51215">
    <property type="entry name" value="Regulatory protein AraC"/>
    <property type="match status" value="1"/>
</dbReference>
<evidence type="ECO:0000313" key="6">
    <source>
        <dbReference type="Proteomes" id="UP000608071"/>
    </source>
</evidence>
<dbReference type="Pfam" id="PF12833">
    <property type="entry name" value="HTH_18"/>
    <property type="match status" value="1"/>
</dbReference>
<dbReference type="PANTHER" id="PTHR43280">
    <property type="entry name" value="ARAC-FAMILY TRANSCRIPTIONAL REGULATOR"/>
    <property type="match status" value="1"/>
</dbReference>
<evidence type="ECO:0000313" key="5">
    <source>
        <dbReference type="EMBL" id="MBD7971020.1"/>
    </source>
</evidence>
<proteinExistence type="predicted"/>
<comment type="caution">
    <text evidence="5">The sequence shown here is derived from an EMBL/GenBank/DDBJ whole genome shotgun (WGS) entry which is preliminary data.</text>
</comment>
<evidence type="ECO:0000256" key="3">
    <source>
        <dbReference type="ARBA" id="ARBA00023163"/>
    </source>
</evidence>
<dbReference type="Gene3D" id="1.10.10.60">
    <property type="entry name" value="Homeodomain-like"/>
    <property type="match status" value="1"/>
</dbReference>
<dbReference type="EMBL" id="JACSQL010000019">
    <property type="protein sequence ID" value="MBD7971020.1"/>
    <property type="molecule type" value="Genomic_DNA"/>
</dbReference>
<accession>A0ABR8T5J4</accession>
<sequence>MFPKPNEKVNIEPLKYKPPLPYTYDLEIFSFSDLKERTPEGRMYVPYRYEFYMLICVTQGKCNQWIDFEPISCQPGTVIAVSPSQVHNFGHDEDWEGWIILFRSEFLIPATSTFNEHKLAFDMERLPKILTLNDTELSRGVDSIVRMAQDASIIGTEDDIHMLLRYQLYAFMAWLNVLHKQKYIQESKSQISQRFRSFQKLVEKHFTEWGHVSDYAIHLNCTEKTLTRATMKATGMSAKAFISARIVLEAKRLLVHTDYSISEISEKLNFKETTHFSKFFKKETGCKPSDFRAEFKH</sequence>
<dbReference type="RefSeq" id="WP_191804613.1">
    <property type="nucleotide sequence ID" value="NZ_JACSQL010000019.1"/>
</dbReference>
<keyword evidence="6" id="KW-1185">Reference proteome</keyword>
<dbReference type="InterPro" id="IPR018060">
    <property type="entry name" value="HTH_AraC"/>
</dbReference>
<dbReference type="InterPro" id="IPR020449">
    <property type="entry name" value="Tscrpt_reg_AraC-type_HTH"/>
</dbReference>
<dbReference type="PROSITE" id="PS01124">
    <property type="entry name" value="HTH_ARAC_FAMILY_2"/>
    <property type="match status" value="1"/>
</dbReference>
<evidence type="ECO:0000256" key="2">
    <source>
        <dbReference type="ARBA" id="ARBA00023125"/>
    </source>
</evidence>
<dbReference type="InterPro" id="IPR003313">
    <property type="entry name" value="AraC-bd"/>
</dbReference>
<gene>
    <name evidence="5" type="ORF">H9647_23410</name>
</gene>
<dbReference type="Pfam" id="PF02311">
    <property type="entry name" value="AraC_binding"/>
    <property type="match status" value="1"/>
</dbReference>
<dbReference type="InterPro" id="IPR009057">
    <property type="entry name" value="Homeodomain-like_sf"/>
</dbReference>
<dbReference type="Proteomes" id="UP000608071">
    <property type="component" value="Unassembled WGS sequence"/>
</dbReference>